<keyword evidence="3" id="KW-0285">Flavoprotein</keyword>
<sequence>MPDQNIINNESDEEFRIRFRTWLEQYYPEHWRNPLTLRLRGQAEKEWLAMLYEHGWRAPSWPREHGGLGMSLRRQLIYYEELARHGTARFIDFGGTLLGPTLIRFGTSEQKSSHLPRILRGETLWCQGYSEPNAGSDLANLGLHAVPDNDGYVLNGSKIWTTQADSADYIFLLARTAQTEKKQDGISFFLADMRTPGISVQPIINLQGENEFSQVFFNDVHIPAHNLVHQLHKGWQVARSLLGVERIVNGNPHLSRKALAALDRLLNVTNQRESSAVKLTRARLACELHNAQALYEEICEAAIRGEATPEQFSIMKVVSSELFQYIADALIQFGQGYAGQKEAFRHGNEEIDLHQIYMLSRPATIYSGTSEIQRNIIARGILG</sequence>
<evidence type="ECO:0000259" key="7">
    <source>
        <dbReference type="Pfam" id="PF02770"/>
    </source>
</evidence>
<dbReference type="GO" id="GO:0050660">
    <property type="term" value="F:flavin adenine dinucleotide binding"/>
    <property type="evidence" value="ECO:0007669"/>
    <property type="project" value="InterPro"/>
</dbReference>
<gene>
    <name evidence="9" type="ORF">H0A72_06200</name>
</gene>
<keyword evidence="10" id="KW-1185">Reference proteome</keyword>
<dbReference type="GO" id="GO:0005886">
    <property type="term" value="C:plasma membrane"/>
    <property type="evidence" value="ECO:0007669"/>
    <property type="project" value="TreeGrafter"/>
</dbReference>
<reference evidence="9 10" key="1">
    <citation type="submission" date="2020-07" db="EMBL/GenBank/DDBJ databases">
        <title>Taxonomic revisions and descriptions of new bacterial species based on genomic comparisons in the high-G+C-content subgroup of the family Alcaligenaceae.</title>
        <authorList>
            <person name="Szabo A."/>
            <person name="Felfoldi T."/>
        </authorList>
    </citation>
    <scope>NUCLEOTIDE SEQUENCE [LARGE SCALE GENOMIC DNA]</scope>
    <source>
        <strain evidence="9 10">LMG 24012</strain>
    </source>
</reference>
<evidence type="ECO:0000313" key="9">
    <source>
        <dbReference type="EMBL" id="NYT48899.1"/>
    </source>
</evidence>
<evidence type="ECO:0000256" key="1">
    <source>
        <dbReference type="ARBA" id="ARBA00001974"/>
    </source>
</evidence>
<evidence type="ECO:0000256" key="3">
    <source>
        <dbReference type="ARBA" id="ARBA00022630"/>
    </source>
</evidence>
<comment type="similarity">
    <text evidence="2">Belongs to the acyl-CoA dehydrogenase family.</text>
</comment>
<dbReference type="InterPro" id="IPR006091">
    <property type="entry name" value="Acyl-CoA_Oxase/DH_mid-dom"/>
</dbReference>
<evidence type="ECO:0000259" key="6">
    <source>
        <dbReference type="Pfam" id="PF00441"/>
    </source>
</evidence>
<keyword evidence="5" id="KW-0560">Oxidoreductase</keyword>
<name>A0A853FXT0_9BURK</name>
<dbReference type="EMBL" id="JACCEM010000003">
    <property type="protein sequence ID" value="NYT48899.1"/>
    <property type="molecule type" value="Genomic_DNA"/>
</dbReference>
<dbReference type="PANTHER" id="PTHR43292:SF3">
    <property type="entry name" value="ACYL-COA DEHYDROGENASE FADE29"/>
    <property type="match status" value="1"/>
</dbReference>
<feature type="domain" description="Acyl-CoA dehydrogenase/oxidase C-terminal" evidence="6">
    <location>
        <begin position="233"/>
        <end position="382"/>
    </location>
</feature>
<evidence type="ECO:0000256" key="2">
    <source>
        <dbReference type="ARBA" id="ARBA00009347"/>
    </source>
</evidence>
<dbReference type="SUPFAM" id="SSF47203">
    <property type="entry name" value="Acyl-CoA dehydrogenase C-terminal domain-like"/>
    <property type="match status" value="1"/>
</dbReference>
<dbReference type="GO" id="GO:0016627">
    <property type="term" value="F:oxidoreductase activity, acting on the CH-CH group of donors"/>
    <property type="evidence" value="ECO:0007669"/>
    <property type="project" value="InterPro"/>
</dbReference>
<dbReference type="RefSeq" id="WP_180154203.1">
    <property type="nucleotide sequence ID" value="NZ_JACCEM010000003.1"/>
</dbReference>
<dbReference type="InterPro" id="IPR013786">
    <property type="entry name" value="AcylCoA_DH/ox_N"/>
</dbReference>
<dbReference type="InterPro" id="IPR037069">
    <property type="entry name" value="AcylCoA_DH/ox_N_sf"/>
</dbReference>
<dbReference type="InterPro" id="IPR036250">
    <property type="entry name" value="AcylCo_DH-like_C"/>
</dbReference>
<evidence type="ECO:0000259" key="8">
    <source>
        <dbReference type="Pfam" id="PF02771"/>
    </source>
</evidence>
<dbReference type="InterPro" id="IPR052161">
    <property type="entry name" value="Mycobact_Acyl-CoA_DH"/>
</dbReference>
<keyword evidence="4" id="KW-0274">FAD</keyword>
<dbReference type="Pfam" id="PF02771">
    <property type="entry name" value="Acyl-CoA_dh_N"/>
    <property type="match status" value="1"/>
</dbReference>
<dbReference type="Gene3D" id="1.10.540.10">
    <property type="entry name" value="Acyl-CoA dehydrogenase/oxidase, N-terminal domain"/>
    <property type="match status" value="1"/>
</dbReference>
<dbReference type="SUPFAM" id="SSF56645">
    <property type="entry name" value="Acyl-CoA dehydrogenase NM domain-like"/>
    <property type="match status" value="1"/>
</dbReference>
<dbReference type="Pfam" id="PF00441">
    <property type="entry name" value="Acyl-CoA_dh_1"/>
    <property type="match status" value="1"/>
</dbReference>
<comment type="caution">
    <text evidence="9">The sequence shown here is derived from an EMBL/GenBank/DDBJ whole genome shotgun (WGS) entry which is preliminary data.</text>
</comment>
<feature type="domain" description="Acyl-CoA dehydrogenase/oxidase N-terminal" evidence="8">
    <location>
        <begin position="10"/>
        <end position="122"/>
    </location>
</feature>
<protein>
    <submittedName>
        <fullName evidence="9">Acyl-CoA dehydrogenase family protein</fullName>
    </submittedName>
</protein>
<feature type="domain" description="Acyl-CoA oxidase/dehydrogenase middle" evidence="7">
    <location>
        <begin position="126"/>
        <end position="220"/>
    </location>
</feature>
<proteinExistence type="inferred from homology"/>
<dbReference type="AlphaFoldDB" id="A0A853FXT0"/>
<evidence type="ECO:0000256" key="4">
    <source>
        <dbReference type="ARBA" id="ARBA00022827"/>
    </source>
</evidence>
<evidence type="ECO:0000256" key="5">
    <source>
        <dbReference type="ARBA" id="ARBA00023002"/>
    </source>
</evidence>
<evidence type="ECO:0000313" key="10">
    <source>
        <dbReference type="Proteomes" id="UP000559809"/>
    </source>
</evidence>
<dbReference type="Proteomes" id="UP000559809">
    <property type="component" value="Unassembled WGS sequence"/>
</dbReference>
<dbReference type="InterPro" id="IPR009075">
    <property type="entry name" value="AcylCo_DH/oxidase_C"/>
</dbReference>
<dbReference type="InterPro" id="IPR009100">
    <property type="entry name" value="AcylCoA_DH/oxidase_NM_dom_sf"/>
</dbReference>
<dbReference type="Gene3D" id="1.20.140.10">
    <property type="entry name" value="Butyryl-CoA Dehydrogenase, subunit A, domain 3"/>
    <property type="match status" value="1"/>
</dbReference>
<dbReference type="PANTHER" id="PTHR43292">
    <property type="entry name" value="ACYL-COA DEHYDROGENASE"/>
    <property type="match status" value="1"/>
</dbReference>
<dbReference type="Gene3D" id="2.40.110.10">
    <property type="entry name" value="Butyryl-CoA Dehydrogenase, subunit A, domain 2"/>
    <property type="match status" value="1"/>
</dbReference>
<dbReference type="InterPro" id="IPR046373">
    <property type="entry name" value="Acyl-CoA_Oxase/DH_mid-dom_sf"/>
</dbReference>
<comment type="cofactor">
    <cofactor evidence="1">
        <name>FAD</name>
        <dbReference type="ChEBI" id="CHEBI:57692"/>
    </cofactor>
</comment>
<accession>A0A853FXT0</accession>
<dbReference type="Pfam" id="PF02770">
    <property type="entry name" value="Acyl-CoA_dh_M"/>
    <property type="match status" value="1"/>
</dbReference>
<organism evidence="9 10">
    <name type="scientific">Parapusillimonas granuli</name>
    <dbReference type="NCBI Taxonomy" id="380911"/>
    <lineage>
        <taxon>Bacteria</taxon>
        <taxon>Pseudomonadati</taxon>
        <taxon>Pseudomonadota</taxon>
        <taxon>Betaproteobacteria</taxon>
        <taxon>Burkholderiales</taxon>
        <taxon>Alcaligenaceae</taxon>
        <taxon>Parapusillimonas</taxon>
    </lineage>
</organism>